<feature type="compositionally biased region" description="Basic and acidic residues" evidence="1">
    <location>
        <begin position="92"/>
        <end position="102"/>
    </location>
</feature>
<feature type="compositionally biased region" description="Basic and acidic residues" evidence="1">
    <location>
        <begin position="167"/>
        <end position="178"/>
    </location>
</feature>
<dbReference type="EMBL" id="JAVHJL010000006">
    <property type="protein sequence ID" value="KAK6502012.1"/>
    <property type="molecule type" value="Genomic_DNA"/>
</dbReference>
<reference evidence="3 4" key="1">
    <citation type="submission" date="2023-08" db="EMBL/GenBank/DDBJ databases">
        <authorList>
            <person name="Palmer J.M."/>
        </authorList>
    </citation>
    <scope>NUCLEOTIDE SEQUENCE [LARGE SCALE GENOMIC DNA]</scope>
    <source>
        <strain evidence="3 4">TWF481</strain>
    </source>
</reference>
<comment type="caution">
    <text evidence="3">The sequence shown here is derived from an EMBL/GenBank/DDBJ whole genome shotgun (WGS) entry which is preliminary data.</text>
</comment>
<organism evidence="3 4">
    <name type="scientific">Arthrobotrys musiformis</name>
    <dbReference type="NCBI Taxonomy" id="47236"/>
    <lineage>
        <taxon>Eukaryota</taxon>
        <taxon>Fungi</taxon>
        <taxon>Dikarya</taxon>
        <taxon>Ascomycota</taxon>
        <taxon>Pezizomycotina</taxon>
        <taxon>Orbiliomycetes</taxon>
        <taxon>Orbiliales</taxon>
        <taxon>Orbiliaceae</taxon>
        <taxon>Arthrobotrys</taxon>
    </lineage>
</organism>
<evidence type="ECO:0000256" key="2">
    <source>
        <dbReference type="SAM" id="SignalP"/>
    </source>
</evidence>
<protein>
    <submittedName>
        <fullName evidence="3">Uncharacterized protein</fullName>
    </submittedName>
</protein>
<feature type="compositionally biased region" description="Acidic residues" evidence="1">
    <location>
        <begin position="125"/>
        <end position="143"/>
    </location>
</feature>
<evidence type="ECO:0000313" key="4">
    <source>
        <dbReference type="Proteomes" id="UP001370758"/>
    </source>
</evidence>
<evidence type="ECO:0000256" key="1">
    <source>
        <dbReference type="SAM" id="MobiDB-lite"/>
    </source>
</evidence>
<feature type="compositionally biased region" description="Basic residues" evidence="1">
    <location>
        <begin position="82"/>
        <end position="91"/>
    </location>
</feature>
<gene>
    <name evidence="3" type="ORF">TWF481_009830</name>
</gene>
<proteinExistence type="predicted"/>
<feature type="signal peptide" evidence="2">
    <location>
        <begin position="1"/>
        <end position="19"/>
    </location>
</feature>
<sequence length="256" mass="26983">MRPSILFISWLACALTASSAPLKLKNANSEDPSGISSSKLEDIAVDNGMTVLSQDIDGNPMWLEVAQDDTEVSDILLEGTHMKSRNHRRQKPGKEAPEDSPKGVEGNPLKDPNTPGSGKHPNSDVPEDSDSPEDPEDLEDPEGPGDPKDPNNPNNPTKPHKPQGPKDFNKPSDPKKPNVDGIKTVVPDGVKATTELLGTIAAPLKNPIIAPIGSTPLVAVGINDSFKNIKADKLNIVPINIGAGGFSEKGGVAPSK</sequence>
<accession>A0AAV9W4X4</accession>
<feature type="region of interest" description="Disordered" evidence="1">
    <location>
        <begin position="80"/>
        <end position="184"/>
    </location>
</feature>
<name>A0AAV9W4X4_9PEZI</name>
<dbReference type="Proteomes" id="UP001370758">
    <property type="component" value="Unassembled WGS sequence"/>
</dbReference>
<evidence type="ECO:0000313" key="3">
    <source>
        <dbReference type="EMBL" id="KAK6502012.1"/>
    </source>
</evidence>
<keyword evidence="4" id="KW-1185">Reference proteome</keyword>
<dbReference type="AlphaFoldDB" id="A0AAV9W4X4"/>
<feature type="chain" id="PRO_5043418179" evidence="2">
    <location>
        <begin position="20"/>
        <end position="256"/>
    </location>
</feature>
<keyword evidence="2" id="KW-0732">Signal</keyword>